<dbReference type="Gene3D" id="1.20.140.10">
    <property type="entry name" value="Butyryl-CoA Dehydrogenase, subunit A, domain 3"/>
    <property type="match status" value="1"/>
</dbReference>
<keyword evidence="4 5" id="KW-0274">FAD</keyword>
<name>A0A1I0ZMQ2_9ACTN</name>
<dbReference type="SUPFAM" id="SSF56645">
    <property type="entry name" value="Acyl-CoA dehydrogenase NM domain-like"/>
    <property type="match status" value="1"/>
</dbReference>
<comment type="similarity">
    <text evidence="2 5">Belongs to the acyl-CoA dehydrogenase family.</text>
</comment>
<sequence length="473" mass="49794">MTGTTGHALVKGVTRSYIYVMSFMSSLRPGGRHGLSSRETRDPIGLAVAAVNRLAQSDLIDRVGLRKQTEHAVYSTTRNGFRAATAAGRTFARAGRRTSGARPAPAATRGVFDLTPTEDEQMLLDVVKELSAELLRPAAAEADDVCTAPAEVLAAAQELGLPGLGVPEALGGIMEERSAMAGTLVAEALAHGDMGLAVATLAPGAVATAIGLWGTEAQQQTYLPAFTGTDVPAAALTIAEPTVLFDPFTLSTTALRDGDGFVLDGVKSAVVRGAEAELFVVAAQLDGTPALFLVESGAEGLEVEADPSMGVRAAGLARLHLTGVRVGADALLGDSDGRAYRECVRLSRLAWCALAVGTGQAVLDYVKEYVNERQAFGEPISHRQSVAFMVADMAIELQAMRLLTWKAASRAARGQDFAREVGLARQLCTEKGMRIGLDGVQLLGGHGFVKEHPVERWYRDLRAVGVMEGVVMV</sequence>
<evidence type="ECO:0000256" key="3">
    <source>
        <dbReference type="ARBA" id="ARBA00022630"/>
    </source>
</evidence>
<dbReference type="PROSITE" id="PS00073">
    <property type="entry name" value="ACYL_COA_DH_2"/>
    <property type="match status" value="1"/>
</dbReference>
<evidence type="ECO:0000259" key="7">
    <source>
        <dbReference type="Pfam" id="PF02770"/>
    </source>
</evidence>
<dbReference type="PANTHER" id="PTHR43884:SF12">
    <property type="entry name" value="ISOVALERYL-COA DEHYDROGENASE, MITOCHONDRIAL-RELATED"/>
    <property type="match status" value="1"/>
</dbReference>
<dbReference type="InterPro" id="IPR009100">
    <property type="entry name" value="AcylCoA_DH/oxidase_NM_dom_sf"/>
</dbReference>
<gene>
    <name evidence="9" type="ORF">SAMN05192575_10664</name>
</gene>
<dbReference type="Proteomes" id="UP000199113">
    <property type="component" value="Unassembled WGS sequence"/>
</dbReference>
<feature type="domain" description="Acyl-CoA dehydrogenase/oxidase C-terminal" evidence="6">
    <location>
        <begin position="342"/>
        <end position="469"/>
    </location>
</feature>
<feature type="domain" description="Acyl-CoA dehydrogenase/oxidase N-terminal" evidence="8">
    <location>
        <begin position="117"/>
        <end position="226"/>
    </location>
</feature>
<dbReference type="STRING" id="748909.SAMN05192575_10664"/>
<evidence type="ECO:0008006" key="11">
    <source>
        <dbReference type="Google" id="ProtNLM"/>
    </source>
</evidence>
<evidence type="ECO:0000256" key="5">
    <source>
        <dbReference type="RuleBase" id="RU362125"/>
    </source>
</evidence>
<dbReference type="PANTHER" id="PTHR43884">
    <property type="entry name" value="ACYL-COA DEHYDROGENASE"/>
    <property type="match status" value="1"/>
</dbReference>
<dbReference type="InterPro" id="IPR013786">
    <property type="entry name" value="AcylCoA_DH/ox_N"/>
</dbReference>
<dbReference type="InterPro" id="IPR006089">
    <property type="entry name" value="Acyl-CoA_DH_CS"/>
</dbReference>
<evidence type="ECO:0000259" key="8">
    <source>
        <dbReference type="Pfam" id="PF02771"/>
    </source>
</evidence>
<dbReference type="Pfam" id="PF02770">
    <property type="entry name" value="Acyl-CoA_dh_M"/>
    <property type="match status" value="1"/>
</dbReference>
<dbReference type="Pfam" id="PF00441">
    <property type="entry name" value="Acyl-CoA_dh_1"/>
    <property type="match status" value="1"/>
</dbReference>
<evidence type="ECO:0000256" key="2">
    <source>
        <dbReference type="ARBA" id="ARBA00009347"/>
    </source>
</evidence>
<dbReference type="GO" id="GO:0003995">
    <property type="term" value="F:acyl-CoA dehydrogenase activity"/>
    <property type="evidence" value="ECO:0007669"/>
    <property type="project" value="InterPro"/>
</dbReference>
<comment type="cofactor">
    <cofactor evidence="1 5">
        <name>FAD</name>
        <dbReference type="ChEBI" id="CHEBI:57692"/>
    </cofactor>
</comment>
<protein>
    <recommendedName>
        <fullName evidence="11">Acyl-CoA dehydrogenase</fullName>
    </recommendedName>
</protein>
<dbReference type="Gene3D" id="2.40.110.10">
    <property type="entry name" value="Butyryl-CoA Dehydrogenase, subunit A, domain 2"/>
    <property type="match status" value="1"/>
</dbReference>
<dbReference type="Gene3D" id="1.10.540.10">
    <property type="entry name" value="Acyl-CoA dehydrogenase/oxidase, N-terminal domain"/>
    <property type="match status" value="1"/>
</dbReference>
<evidence type="ECO:0000259" key="6">
    <source>
        <dbReference type="Pfam" id="PF00441"/>
    </source>
</evidence>
<evidence type="ECO:0000256" key="1">
    <source>
        <dbReference type="ARBA" id="ARBA00001974"/>
    </source>
</evidence>
<dbReference type="InterPro" id="IPR037069">
    <property type="entry name" value="AcylCoA_DH/ox_N_sf"/>
</dbReference>
<dbReference type="EMBL" id="FOKC01000006">
    <property type="protein sequence ID" value="SFB26642.1"/>
    <property type="molecule type" value="Genomic_DNA"/>
</dbReference>
<dbReference type="Pfam" id="PF02771">
    <property type="entry name" value="Acyl-CoA_dh_N"/>
    <property type="match status" value="1"/>
</dbReference>
<evidence type="ECO:0000313" key="9">
    <source>
        <dbReference type="EMBL" id="SFB26642.1"/>
    </source>
</evidence>
<dbReference type="InterPro" id="IPR046373">
    <property type="entry name" value="Acyl-CoA_Oxase/DH_mid-dom_sf"/>
</dbReference>
<dbReference type="GO" id="GO:0050660">
    <property type="term" value="F:flavin adenine dinucleotide binding"/>
    <property type="evidence" value="ECO:0007669"/>
    <property type="project" value="InterPro"/>
</dbReference>
<dbReference type="InterPro" id="IPR006091">
    <property type="entry name" value="Acyl-CoA_Oxase/DH_mid-dom"/>
</dbReference>
<keyword evidence="5" id="KW-0560">Oxidoreductase</keyword>
<reference evidence="9" key="1">
    <citation type="submission" date="2016-10" db="EMBL/GenBank/DDBJ databases">
        <authorList>
            <person name="de Groot N.N."/>
        </authorList>
    </citation>
    <scope>NUCLEOTIDE SEQUENCE [LARGE SCALE GENOMIC DNA]</scope>
    <source>
        <strain evidence="9">CGMCC 1.10697</strain>
    </source>
</reference>
<keyword evidence="3 5" id="KW-0285">Flavoprotein</keyword>
<dbReference type="AlphaFoldDB" id="A0A1I0ZMQ2"/>
<feature type="domain" description="Acyl-CoA oxidase/dehydrogenase middle" evidence="7">
    <location>
        <begin position="235"/>
        <end position="323"/>
    </location>
</feature>
<dbReference type="InterPro" id="IPR036250">
    <property type="entry name" value="AcylCo_DH-like_C"/>
</dbReference>
<evidence type="ECO:0000256" key="4">
    <source>
        <dbReference type="ARBA" id="ARBA00022827"/>
    </source>
</evidence>
<accession>A0A1I0ZMQ2</accession>
<proteinExistence type="inferred from homology"/>
<dbReference type="SUPFAM" id="SSF47203">
    <property type="entry name" value="Acyl-CoA dehydrogenase C-terminal domain-like"/>
    <property type="match status" value="1"/>
</dbReference>
<evidence type="ECO:0000313" key="10">
    <source>
        <dbReference type="Proteomes" id="UP000199113"/>
    </source>
</evidence>
<dbReference type="InterPro" id="IPR009075">
    <property type="entry name" value="AcylCo_DH/oxidase_C"/>
</dbReference>
<organism evidence="9 10">
    <name type="scientific">Nocardioides alpinus</name>
    <dbReference type="NCBI Taxonomy" id="748909"/>
    <lineage>
        <taxon>Bacteria</taxon>
        <taxon>Bacillati</taxon>
        <taxon>Actinomycetota</taxon>
        <taxon>Actinomycetes</taxon>
        <taxon>Propionibacteriales</taxon>
        <taxon>Nocardioidaceae</taxon>
        <taxon>Nocardioides</taxon>
    </lineage>
</organism>